<evidence type="ECO:0000256" key="1">
    <source>
        <dbReference type="ARBA" id="ARBA00005417"/>
    </source>
</evidence>
<evidence type="ECO:0000259" key="3">
    <source>
        <dbReference type="Pfam" id="PF00005"/>
    </source>
</evidence>
<gene>
    <name evidence="4" type="ORF">IAB46_05350</name>
</gene>
<sequence length="92" mass="10227">MEKKALEDVSFTLKAGYYGLLGPNGAGKSTLMKIITGVLKPDSGQVLWDGRDALKMGKAFRRLLGFMPQQQGLYDSFTGERFLDYMCALKEI</sequence>
<dbReference type="Proteomes" id="UP000823927">
    <property type="component" value="Unassembled WGS sequence"/>
</dbReference>
<dbReference type="GO" id="GO:0016887">
    <property type="term" value="F:ATP hydrolysis activity"/>
    <property type="evidence" value="ECO:0007669"/>
    <property type="project" value="InterPro"/>
</dbReference>
<dbReference type="AlphaFoldDB" id="A0A9D1F441"/>
<reference evidence="4" key="2">
    <citation type="journal article" date="2021" name="PeerJ">
        <title>Extensive microbial diversity within the chicken gut microbiome revealed by metagenomics and culture.</title>
        <authorList>
            <person name="Gilroy R."/>
            <person name="Ravi A."/>
            <person name="Getino M."/>
            <person name="Pursley I."/>
            <person name="Horton D.L."/>
            <person name="Alikhan N.F."/>
            <person name="Baker D."/>
            <person name="Gharbi K."/>
            <person name="Hall N."/>
            <person name="Watson M."/>
            <person name="Adriaenssens E.M."/>
            <person name="Foster-Nyarko E."/>
            <person name="Jarju S."/>
            <person name="Secka A."/>
            <person name="Antonio M."/>
            <person name="Oren A."/>
            <person name="Chaudhuri R.R."/>
            <person name="La Ragione R."/>
            <person name="Hildebrand F."/>
            <person name="Pallen M.J."/>
        </authorList>
    </citation>
    <scope>NUCLEOTIDE SEQUENCE</scope>
    <source>
        <strain evidence="4">CHK178-757</strain>
    </source>
</reference>
<evidence type="ECO:0000256" key="2">
    <source>
        <dbReference type="ARBA" id="ARBA00022448"/>
    </source>
</evidence>
<protein>
    <submittedName>
        <fullName evidence="4">ATP-binding cassette domain-containing protein</fullName>
    </submittedName>
</protein>
<keyword evidence="2" id="KW-0813">Transport</keyword>
<dbReference type="Gene3D" id="3.40.50.300">
    <property type="entry name" value="P-loop containing nucleotide triphosphate hydrolases"/>
    <property type="match status" value="1"/>
</dbReference>
<evidence type="ECO:0000313" key="4">
    <source>
        <dbReference type="EMBL" id="HIS46975.1"/>
    </source>
</evidence>
<reference evidence="4" key="1">
    <citation type="submission" date="2020-10" db="EMBL/GenBank/DDBJ databases">
        <authorList>
            <person name="Gilroy R."/>
        </authorList>
    </citation>
    <scope>NUCLEOTIDE SEQUENCE</scope>
    <source>
        <strain evidence="4">CHK178-757</strain>
    </source>
</reference>
<dbReference type="SUPFAM" id="SSF52540">
    <property type="entry name" value="P-loop containing nucleoside triphosphate hydrolases"/>
    <property type="match status" value="1"/>
</dbReference>
<feature type="domain" description="ABC transporter" evidence="3">
    <location>
        <begin position="6"/>
        <end position="78"/>
    </location>
</feature>
<keyword evidence="4" id="KW-0547">Nucleotide-binding</keyword>
<dbReference type="InterPro" id="IPR003439">
    <property type="entry name" value="ABC_transporter-like_ATP-bd"/>
</dbReference>
<dbReference type="EMBL" id="DVIT01000022">
    <property type="protein sequence ID" value="HIS46975.1"/>
    <property type="molecule type" value="Genomic_DNA"/>
</dbReference>
<keyword evidence="4" id="KW-0067">ATP-binding</keyword>
<dbReference type="Pfam" id="PF00005">
    <property type="entry name" value="ABC_tran"/>
    <property type="match status" value="1"/>
</dbReference>
<evidence type="ECO:0000313" key="5">
    <source>
        <dbReference type="Proteomes" id="UP000823927"/>
    </source>
</evidence>
<dbReference type="PANTHER" id="PTHR43335:SF2">
    <property type="entry name" value="ABC TRANSPORTER, ATP-BINDING PROTEIN"/>
    <property type="match status" value="1"/>
</dbReference>
<dbReference type="InterPro" id="IPR027417">
    <property type="entry name" value="P-loop_NTPase"/>
</dbReference>
<feature type="non-terminal residue" evidence="4">
    <location>
        <position position="92"/>
    </location>
</feature>
<dbReference type="GO" id="GO:0005524">
    <property type="term" value="F:ATP binding"/>
    <property type="evidence" value="ECO:0007669"/>
    <property type="project" value="UniProtKB-KW"/>
</dbReference>
<accession>A0A9D1F441</accession>
<proteinExistence type="inferred from homology"/>
<comment type="caution">
    <text evidence="4">The sequence shown here is derived from an EMBL/GenBank/DDBJ whole genome shotgun (WGS) entry which is preliminary data.</text>
</comment>
<dbReference type="PANTHER" id="PTHR43335">
    <property type="entry name" value="ABC TRANSPORTER, ATP-BINDING PROTEIN"/>
    <property type="match status" value="1"/>
</dbReference>
<comment type="similarity">
    <text evidence="1">Belongs to the ABC transporter superfamily.</text>
</comment>
<organism evidence="4 5">
    <name type="scientific">Candidatus Scybalocola faecigallinarum</name>
    <dbReference type="NCBI Taxonomy" id="2840941"/>
    <lineage>
        <taxon>Bacteria</taxon>
        <taxon>Bacillati</taxon>
        <taxon>Bacillota</taxon>
        <taxon>Clostridia</taxon>
        <taxon>Lachnospirales</taxon>
        <taxon>Lachnospiraceae</taxon>
        <taxon>Lachnospiraceae incertae sedis</taxon>
        <taxon>Candidatus Scybalocola (ex Gilroy et al. 2021)</taxon>
    </lineage>
</organism>
<name>A0A9D1F441_9FIRM</name>